<evidence type="ECO:0000256" key="2">
    <source>
        <dbReference type="ARBA" id="ARBA00023125"/>
    </source>
</evidence>
<dbReference type="SUPFAM" id="SSF47413">
    <property type="entry name" value="lambda repressor-like DNA-binding domains"/>
    <property type="match status" value="1"/>
</dbReference>
<dbReference type="RefSeq" id="WP_207332787.1">
    <property type="nucleotide sequence ID" value="NZ_JAFMYW010000014.1"/>
</dbReference>
<dbReference type="PANTHER" id="PTHR40661">
    <property type="match status" value="1"/>
</dbReference>
<protein>
    <submittedName>
        <fullName evidence="5">LexA family transcriptional regulator</fullName>
    </submittedName>
</protein>
<keyword evidence="6" id="KW-1185">Reference proteome</keyword>
<dbReference type="EMBL" id="JAFMYW010000014">
    <property type="protein sequence ID" value="MBO0952834.1"/>
    <property type="molecule type" value="Genomic_DNA"/>
</dbReference>
<evidence type="ECO:0000259" key="4">
    <source>
        <dbReference type="PROSITE" id="PS50943"/>
    </source>
</evidence>
<dbReference type="InterPro" id="IPR039418">
    <property type="entry name" value="LexA-like"/>
</dbReference>
<evidence type="ECO:0000256" key="3">
    <source>
        <dbReference type="ARBA" id="ARBA00023163"/>
    </source>
</evidence>
<dbReference type="SUPFAM" id="SSF51306">
    <property type="entry name" value="LexA/Signal peptidase"/>
    <property type="match status" value="1"/>
</dbReference>
<accession>A0ABS3JS46</accession>
<name>A0ABS3JS46_9BACT</name>
<organism evidence="5 6">
    <name type="scientific">Fibrella forsythiae</name>
    <dbReference type="NCBI Taxonomy" id="2817061"/>
    <lineage>
        <taxon>Bacteria</taxon>
        <taxon>Pseudomonadati</taxon>
        <taxon>Bacteroidota</taxon>
        <taxon>Cytophagia</taxon>
        <taxon>Cytophagales</taxon>
        <taxon>Spirosomataceae</taxon>
        <taxon>Fibrella</taxon>
    </lineage>
</organism>
<evidence type="ECO:0000256" key="1">
    <source>
        <dbReference type="ARBA" id="ARBA00023015"/>
    </source>
</evidence>
<reference evidence="5 6" key="1">
    <citation type="submission" date="2021-03" db="EMBL/GenBank/DDBJ databases">
        <title>Fibrella sp. HMF5405 genome sequencing and assembly.</title>
        <authorList>
            <person name="Kang H."/>
            <person name="Kim H."/>
            <person name="Bae S."/>
            <person name="Joh K."/>
        </authorList>
    </citation>
    <scope>NUCLEOTIDE SEQUENCE [LARGE SCALE GENOMIC DNA]</scope>
    <source>
        <strain evidence="5 6">HMF5405</strain>
    </source>
</reference>
<dbReference type="SMART" id="SM00530">
    <property type="entry name" value="HTH_XRE"/>
    <property type="match status" value="1"/>
</dbReference>
<evidence type="ECO:0000313" key="6">
    <source>
        <dbReference type="Proteomes" id="UP000664628"/>
    </source>
</evidence>
<dbReference type="PROSITE" id="PS50943">
    <property type="entry name" value="HTH_CROC1"/>
    <property type="match status" value="1"/>
</dbReference>
<dbReference type="InterPro" id="IPR036286">
    <property type="entry name" value="LexA/Signal_pep-like_sf"/>
</dbReference>
<dbReference type="InterPro" id="IPR010982">
    <property type="entry name" value="Lambda_DNA-bd_dom_sf"/>
</dbReference>
<feature type="domain" description="HTH cro/C1-type" evidence="4">
    <location>
        <begin position="23"/>
        <end position="77"/>
    </location>
</feature>
<dbReference type="CDD" id="cd06529">
    <property type="entry name" value="S24_LexA-like"/>
    <property type="match status" value="1"/>
</dbReference>
<proteinExistence type="predicted"/>
<dbReference type="InterPro" id="IPR015927">
    <property type="entry name" value="Peptidase_S24_S26A/B/C"/>
</dbReference>
<keyword evidence="3" id="KW-0804">Transcription</keyword>
<sequence>MVLTDNMVIPYKYFFVEHTGVILKELMKAKGLKQNRLAELIGVTPQSVTDWVKGRTLPDVRKLQELARILGTSVDVLTQLGEPEPTGSISRISRVKVDLSRTKNLPLISIRGQASIVEKSLEGCQLQFIEDFYQLFLPDIELDEKKHVIVEVEGDSMEPDIKNRAKVLGASVASQNIKYESNAVFAILYAERFVLKRVKTNDIIEKGRLVLHSDNDRYGPMSVDANDIKCMWKILRIVDSPVY</sequence>
<dbReference type="Pfam" id="PF00717">
    <property type="entry name" value="Peptidase_S24"/>
    <property type="match status" value="1"/>
</dbReference>
<dbReference type="CDD" id="cd00093">
    <property type="entry name" value="HTH_XRE"/>
    <property type="match status" value="1"/>
</dbReference>
<evidence type="ECO:0000313" key="5">
    <source>
        <dbReference type="EMBL" id="MBO0952834.1"/>
    </source>
</evidence>
<dbReference type="Gene3D" id="1.10.260.40">
    <property type="entry name" value="lambda repressor-like DNA-binding domains"/>
    <property type="match status" value="1"/>
</dbReference>
<dbReference type="Gene3D" id="2.10.109.10">
    <property type="entry name" value="Umud Fragment, subunit A"/>
    <property type="match status" value="1"/>
</dbReference>
<gene>
    <name evidence="5" type="ORF">J2I46_29930</name>
</gene>
<dbReference type="Proteomes" id="UP000664628">
    <property type="component" value="Unassembled WGS sequence"/>
</dbReference>
<keyword evidence="1" id="KW-0805">Transcription regulation</keyword>
<dbReference type="InterPro" id="IPR001387">
    <property type="entry name" value="Cro/C1-type_HTH"/>
</dbReference>
<dbReference type="PANTHER" id="PTHR40661:SF1">
    <property type="entry name" value="HTH CRO_C1-TYPE DOMAIN-CONTAINING PROTEIN"/>
    <property type="match status" value="1"/>
</dbReference>
<dbReference type="Pfam" id="PF01381">
    <property type="entry name" value="HTH_3"/>
    <property type="match status" value="1"/>
</dbReference>
<keyword evidence="2" id="KW-0238">DNA-binding</keyword>
<comment type="caution">
    <text evidence="5">The sequence shown here is derived from an EMBL/GenBank/DDBJ whole genome shotgun (WGS) entry which is preliminary data.</text>
</comment>